<dbReference type="EMBL" id="FONS01000001">
    <property type="protein sequence ID" value="SFE40944.1"/>
    <property type="molecule type" value="Genomic_DNA"/>
</dbReference>
<keyword evidence="2" id="KW-0732">Signal</keyword>
<gene>
    <name evidence="3" type="ORF">SAMN03003324_00381</name>
</gene>
<dbReference type="PANTHER" id="PTHR30203:SF30">
    <property type="entry name" value="OUTER MEMBRANE PROTEIN-RELATED"/>
    <property type="match status" value="1"/>
</dbReference>
<evidence type="ECO:0000313" key="3">
    <source>
        <dbReference type="EMBL" id="SFE40944.1"/>
    </source>
</evidence>
<organism evidence="3 4">
    <name type="scientific">Pedobacter antarcticus</name>
    <dbReference type="NCBI Taxonomy" id="34086"/>
    <lineage>
        <taxon>Bacteria</taxon>
        <taxon>Pseudomonadati</taxon>
        <taxon>Bacteroidota</taxon>
        <taxon>Sphingobacteriia</taxon>
        <taxon>Sphingobacteriales</taxon>
        <taxon>Sphingobacteriaceae</taxon>
        <taxon>Pedobacter</taxon>
    </lineage>
</organism>
<dbReference type="RefSeq" id="WP_088776010.1">
    <property type="nucleotide sequence ID" value="NZ_FONS01000001.1"/>
</dbReference>
<dbReference type="Gene3D" id="2.20.200.10">
    <property type="entry name" value="Outer membrane efflux proteins (OEP)"/>
    <property type="match status" value="1"/>
</dbReference>
<evidence type="ECO:0000256" key="2">
    <source>
        <dbReference type="SAM" id="SignalP"/>
    </source>
</evidence>
<dbReference type="GO" id="GO:0015562">
    <property type="term" value="F:efflux transmembrane transporter activity"/>
    <property type="evidence" value="ECO:0007669"/>
    <property type="project" value="InterPro"/>
</dbReference>
<dbReference type="Proteomes" id="UP000183129">
    <property type="component" value="Unassembled WGS sequence"/>
</dbReference>
<reference evidence="3 4" key="1">
    <citation type="submission" date="2016-10" db="EMBL/GenBank/DDBJ databases">
        <authorList>
            <person name="de Groot N.N."/>
        </authorList>
    </citation>
    <scope>NUCLEOTIDE SEQUENCE [LARGE SCALE GENOMIC DNA]</scope>
    <source>
        <strain evidence="3 4">ATCC 51969</strain>
    </source>
</reference>
<feature type="chain" id="PRO_5010202184" evidence="2">
    <location>
        <begin position="31"/>
        <end position="263"/>
    </location>
</feature>
<dbReference type="STRING" id="34086.SAMN04488084_101290"/>
<sequence length="263" mass="29677">MYKINFKIWNKSCMAGSLMLLLLLTGCGGMKESALTGHQAIPEAFEGQTDTTQNGLSWKELFSDQRLQELIDTAMLHNYEMKTGLQRINVAEANLRLARSRQLPSVQADLSAGLDKFGKYTIDGVGNYDTNFSPNIDSKRNIPNPTGNFFAGFRSSWELDIWGKLNKRKQAAFLRYLASKEGQRWYQTQLVSQVALLYFELLTLDKEAHILQQNIRLQEKGVEIIEAQLAGGRATALAVSQFRAQLMGTKGRAYEIRQSQKET</sequence>
<protein>
    <submittedName>
        <fullName evidence="3">Outer membrane efflux protein</fullName>
    </submittedName>
</protein>
<name>A0A1I2AA71_9SPHI</name>
<dbReference type="PROSITE" id="PS51257">
    <property type="entry name" value="PROKAR_LIPOPROTEIN"/>
    <property type="match status" value="1"/>
</dbReference>
<dbReference type="InterPro" id="IPR010131">
    <property type="entry name" value="MdtP/NodT-like"/>
</dbReference>
<evidence type="ECO:0000313" key="4">
    <source>
        <dbReference type="Proteomes" id="UP000183129"/>
    </source>
</evidence>
<feature type="signal peptide" evidence="2">
    <location>
        <begin position="1"/>
        <end position="30"/>
    </location>
</feature>
<dbReference type="InterPro" id="IPR003423">
    <property type="entry name" value="OMP_efflux"/>
</dbReference>
<dbReference type="PANTHER" id="PTHR30203">
    <property type="entry name" value="OUTER MEMBRANE CATION EFFLUX PROTEIN"/>
    <property type="match status" value="1"/>
</dbReference>
<comment type="similarity">
    <text evidence="1">Belongs to the outer membrane factor (OMF) (TC 1.B.17) family.</text>
</comment>
<evidence type="ECO:0000256" key="1">
    <source>
        <dbReference type="ARBA" id="ARBA00007613"/>
    </source>
</evidence>
<dbReference type="Gene3D" id="1.20.1600.10">
    <property type="entry name" value="Outer membrane efflux proteins (OEP)"/>
    <property type="match status" value="1"/>
</dbReference>
<dbReference type="AlphaFoldDB" id="A0A1I2AA71"/>
<dbReference type="Pfam" id="PF02321">
    <property type="entry name" value="OEP"/>
    <property type="match status" value="1"/>
</dbReference>
<proteinExistence type="inferred from homology"/>
<accession>A0A1I2AA71</accession>
<dbReference type="SUPFAM" id="SSF56954">
    <property type="entry name" value="Outer membrane efflux proteins (OEP)"/>
    <property type="match status" value="1"/>
</dbReference>